<protein>
    <submittedName>
        <fullName evidence="1">Type I-E CRISPR-associated endoribonuclease Cas2</fullName>
    </submittedName>
</protein>
<dbReference type="NCBIfam" id="TIGR01873">
    <property type="entry name" value="cas_CT1978"/>
    <property type="match status" value="1"/>
</dbReference>
<reference evidence="1 2" key="1">
    <citation type="submission" date="2019-12" db="EMBL/GenBank/DDBJ databases">
        <title>The complete genome of the thermophilic, anoxygenic phototrophic gammaproteobacterium Thermochromatium tepidum.</title>
        <authorList>
            <person name="Sattley W.M."/>
            <person name="Swingley W.D."/>
            <person name="Burchell B.M."/>
            <person name="Gurbani S.A."/>
            <person name="Kujawa C.M."/>
            <person name="Nuccio D.A."/>
            <person name="Schladweiler J."/>
            <person name="Shaffer K.N."/>
            <person name="Stokes L.M."/>
            <person name="Touchman J.W."/>
            <person name="Blankenship R.E."/>
            <person name="Madigan M.T."/>
        </authorList>
    </citation>
    <scope>NUCLEOTIDE SEQUENCE [LARGE SCALE GENOMIC DNA]</scope>
    <source>
        <strain evidence="1 2">ATCC 43061</strain>
    </source>
</reference>
<dbReference type="EMBL" id="CP039268">
    <property type="protein sequence ID" value="QGU33449.1"/>
    <property type="molecule type" value="Genomic_DNA"/>
</dbReference>
<keyword evidence="2" id="KW-1185">Reference proteome</keyword>
<dbReference type="Proteomes" id="UP000426424">
    <property type="component" value="Chromosome"/>
</dbReference>
<dbReference type="OrthoDB" id="8527479at2"/>
<accession>A0A6I6EEN4</accession>
<sequence>MSMTVVVTRNVSARVRGFLASAMLELAPGVYSAPRISPAVRERIWSVLADWFPNEEGASIVMIWQEREMPGGQAVRTLGTPPIAFAEVDGLILARRPASPGNE</sequence>
<name>A0A6I6EEN4_THETI</name>
<organism evidence="1 2">
    <name type="scientific">Thermochromatium tepidum ATCC 43061</name>
    <dbReference type="NCBI Taxonomy" id="316276"/>
    <lineage>
        <taxon>Bacteria</taxon>
        <taxon>Pseudomonadati</taxon>
        <taxon>Pseudomonadota</taxon>
        <taxon>Gammaproteobacteria</taxon>
        <taxon>Chromatiales</taxon>
        <taxon>Chromatiaceae</taxon>
        <taxon>Thermochromatium</taxon>
    </lineage>
</organism>
<dbReference type="RefSeq" id="WP_153975641.1">
    <property type="nucleotide sequence ID" value="NZ_CP039268.1"/>
</dbReference>
<gene>
    <name evidence="1" type="primary">cas2e</name>
    <name evidence="1" type="ORF">E6P07_10960</name>
</gene>
<evidence type="ECO:0000313" key="1">
    <source>
        <dbReference type="EMBL" id="QGU33449.1"/>
    </source>
</evidence>
<dbReference type="Pfam" id="PF09707">
    <property type="entry name" value="Cas_Cas2CT1978"/>
    <property type="match status" value="1"/>
</dbReference>
<evidence type="ECO:0000313" key="2">
    <source>
        <dbReference type="Proteomes" id="UP000426424"/>
    </source>
</evidence>
<dbReference type="InterPro" id="IPR010152">
    <property type="entry name" value="CRISPR-assoc_prot_Cas2_sub"/>
</dbReference>
<dbReference type="AlphaFoldDB" id="A0A6I6EEN4"/>
<dbReference type="Gene3D" id="3.30.70.240">
    <property type="match status" value="1"/>
</dbReference>
<proteinExistence type="predicted"/>
<dbReference type="KEGG" id="ttp:E6P07_10960"/>